<evidence type="ECO:0000256" key="2">
    <source>
        <dbReference type="ARBA" id="ARBA00022448"/>
    </source>
</evidence>
<evidence type="ECO:0000259" key="13">
    <source>
        <dbReference type="Pfam" id="PF07718"/>
    </source>
</evidence>
<evidence type="ECO:0000256" key="4">
    <source>
        <dbReference type="ARBA" id="ARBA00022737"/>
    </source>
</evidence>
<dbReference type="InterPro" id="IPR029446">
    <property type="entry name" value="COPB1_appendage_platform_dom"/>
</dbReference>
<dbReference type="GO" id="GO:0006891">
    <property type="term" value="P:intra-Golgi vesicle-mediated transport"/>
    <property type="evidence" value="ECO:0007669"/>
    <property type="project" value="TreeGrafter"/>
</dbReference>
<feature type="domain" description="Coatomer beta subunit appendage platform" evidence="14">
    <location>
        <begin position="806"/>
        <end position="933"/>
    </location>
</feature>
<dbReference type="EMBL" id="BRXY01000170">
    <property type="protein sequence ID" value="GMH73658.1"/>
    <property type="molecule type" value="Genomic_DNA"/>
</dbReference>
<evidence type="ECO:0000313" key="15">
    <source>
        <dbReference type="EMBL" id="GMH73658.1"/>
    </source>
</evidence>
<dbReference type="InterPro" id="IPR016024">
    <property type="entry name" value="ARM-type_fold"/>
</dbReference>
<dbReference type="GO" id="GO:0030126">
    <property type="term" value="C:COPI vesicle coat"/>
    <property type="evidence" value="ECO:0007669"/>
    <property type="project" value="InterPro"/>
</dbReference>
<keyword evidence="16" id="KW-1185">Reference proteome</keyword>
<keyword evidence="6 10" id="KW-0653">Protein transport</keyword>
<evidence type="ECO:0000256" key="10">
    <source>
        <dbReference type="PIRNR" id="PIRNR005727"/>
    </source>
</evidence>
<evidence type="ECO:0000256" key="5">
    <source>
        <dbReference type="ARBA" id="ARBA00022892"/>
    </source>
</evidence>
<keyword evidence="3 10" id="KW-0963">Cytoplasm</keyword>
<dbReference type="InterPro" id="IPR002553">
    <property type="entry name" value="Clathrin/coatomer_adapt-like_N"/>
</dbReference>
<keyword evidence="4" id="KW-0677">Repeat</keyword>
<evidence type="ECO:0000256" key="11">
    <source>
        <dbReference type="SAM" id="MobiDB-lite"/>
    </source>
</evidence>
<proteinExistence type="predicted"/>
<dbReference type="GO" id="GO:0000139">
    <property type="term" value="C:Golgi membrane"/>
    <property type="evidence" value="ECO:0007669"/>
    <property type="project" value="UniProtKB-SubCell"/>
</dbReference>
<keyword evidence="5 10" id="KW-0931">ER-Golgi transport</keyword>
<dbReference type="Pfam" id="PF07718">
    <property type="entry name" value="Coatamer_beta_C"/>
    <property type="match status" value="1"/>
</dbReference>
<feature type="domain" description="Clathrin/coatomer adaptor adaptin-like N-terminal" evidence="12">
    <location>
        <begin position="30"/>
        <end position="493"/>
    </location>
</feature>
<comment type="subunit">
    <text evidence="10">Oligomeric complex that consists of at least the alpha, beta, beta', gamma, delta, epsilon and zeta subunits.</text>
</comment>
<evidence type="ECO:0000256" key="6">
    <source>
        <dbReference type="ARBA" id="ARBA00022927"/>
    </source>
</evidence>
<dbReference type="InterPro" id="IPR011989">
    <property type="entry name" value="ARM-like"/>
</dbReference>
<dbReference type="PANTHER" id="PTHR10635:SF0">
    <property type="entry name" value="COATOMER SUBUNIT BETA"/>
    <property type="match status" value="1"/>
</dbReference>
<name>A0A9W7AR99_9STRA</name>
<comment type="subcellular location">
    <subcellularLocation>
        <location evidence="10">Cytoplasm</location>
    </subcellularLocation>
    <subcellularLocation>
        <location evidence="1 10">Golgi apparatus membrane</location>
        <topology evidence="1 10">Peripheral membrane protein</topology>
        <orientation evidence="1 10">Cytoplasmic side</orientation>
    </subcellularLocation>
    <subcellularLocation>
        <location evidence="10">Cytoplasmic vesicle</location>
        <location evidence="10">COPI-coated vesicle membrane</location>
        <topology evidence="10">Peripheral membrane protein</topology>
        <orientation evidence="10">Cytoplasmic side</orientation>
    </subcellularLocation>
</comment>
<sequence>MSQAVNSNDDYCSFTLPSDLSQGGLPSEADICKDLESSSAAVKRGALKAAIMAMLGGEALPRVLMQVIRFCINTEDHQLKKLMMLYWEVVPKYQPSDAGSKEKPKLLPEMILVCNALMNDLNHPNEYVRGSMLRFLCKVKDFEILGPLMASVKQCLEHRHSYVRKNAALAIFHCFRLFGTKLIPDGAELMERFILAETDICARRNAFLMLFNEAEGIAIEFISQNVDDIMKFGEGFALLVLELTRKVCRREPAQKSRFVRVLFQMLSSDSASVSYEACWTLVSLSSAPTAVRAAAATYSSLLSSQADNNVKLIILERLEELKKKHSKVLQEVLMDILKAIASPNPDICKKVIDISMPLVNSRNVEEVVTVLKRELLKSQDSDLEKSSAFRDMLVQALHSCSSRFPDVAEGVVTTLMDFIGGDGALNVVIFVRAIVEQYPELRDGVLQTLQNSVSDVTKSEVMCITMWILGEYCVEAESIQSAFDDVMSELGEPPFIVVEENKDEKKEEKEPTTTTKNVVLADGTYATQTVYSEPTKKDMEEKMSGLRKLVVEGDIFLCSILASTLTKFCLRMNKKKSMVVKSLLTLCGFAQVASLKGSSQKSAAVDSHERISLCCRMLLDDKTSDMLKETWTEKGKVTFSQLLGVMKEKKERESKSEEEGVVSQADDLIHIRQLKSGTAGGGDIDLDDGSDLLRATGAQGGGSGLDGLKHTYQLTGFSDSVYSEASLVVNDYDIKLELLLINRTPDALSINVELSTIGDLKIVERPQMRVVGPLDQVTLSASIKVSSTETGRIFGTIVYEKASGEKGYINLNDLHLDIMDYIKPATCSDEVFRSFWAEFEWENKVAVSTTITDIHQFLDHIVEKTNMKCLTPVQRDDGNKSLFLAANLYARSVFGEDALVNVSVEQKGDGQLTGYIRIRSKTQGIALSLGDRITKVQRKVEEVVKEESGEGGGGGEGEGAGSGQ</sequence>
<evidence type="ECO:0000259" key="12">
    <source>
        <dbReference type="Pfam" id="PF01602"/>
    </source>
</evidence>
<dbReference type="Proteomes" id="UP001165085">
    <property type="component" value="Unassembled WGS sequence"/>
</dbReference>
<feature type="domain" description="Coatomer beta subunit C-terminal" evidence="13">
    <location>
        <begin position="665"/>
        <end position="800"/>
    </location>
</feature>
<dbReference type="PIRSF" id="PIRSF005727">
    <property type="entry name" value="Coatomer_beta_subunit"/>
    <property type="match status" value="1"/>
</dbReference>
<dbReference type="SUPFAM" id="SSF48371">
    <property type="entry name" value="ARM repeat"/>
    <property type="match status" value="1"/>
</dbReference>
<evidence type="ECO:0000256" key="1">
    <source>
        <dbReference type="ARBA" id="ARBA00004255"/>
    </source>
</evidence>
<dbReference type="InterPro" id="IPR016460">
    <property type="entry name" value="COPB1"/>
</dbReference>
<keyword evidence="8 10" id="KW-0472">Membrane</keyword>
<evidence type="ECO:0000256" key="9">
    <source>
        <dbReference type="ARBA" id="ARBA00023329"/>
    </source>
</evidence>
<evidence type="ECO:0000259" key="14">
    <source>
        <dbReference type="Pfam" id="PF14806"/>
    </source>
</evidence>
<evidence type="ECO:0000313" key="16">
    <source>
        <dbReference type="Proteomes" id="UP001165085"/>
    </source>
</evidence>
<keyword evidence="9 10" id="KW-0968">Cytoplasmic vesicle</keyword>
<comment type="function">
    <text evidence="10">The coatomer is a cytosolic protein complex that binds to dilysine motifs and reversibly associates with Golgi non-clathrin-coated vesicles, which further mediate biosynthetic protein transport from the ER, via the Golgi up to the trans Golgi network. Coatomer complex is required for budding from Golgi membranes, and is essential for the retrograde Golgi-to-ER transport of dilysine-tagged proteins.</text>
</comment>
<comment type="caution">
    <text evidence="15">The sequence shown here is derived from an EMBL/GenBank/DDBJ whole genome shotgun (WGS) entry which is preliminary data.</text>
</comment>
<dbReference type="PANTHER" id="PTHR10635">
    <property type="entry name" value="COATOMER SUBUNIT BETA"/>
    <property type="match status" value="1"/>
</dbReference>
<dbReference type="Gene3D" id="1.25.10.10">
    <property type="entry name" value="Leucine-rich Repeat Variant"/>
    <property type="match status" value="1"/>
</dbReference>
<dbReference type="Pfam" id="PF01602">
    <property type="entry name" value="Adaptin_N"/>
    <property type="match status" value="1"/>
</dbReference>
<evidence type="ECO:0000256" key="3">
    <source>
        <dbReference type="ARBA" id="ARBA00022490"/>
    </source>
</evidence>
<feature type="compositionally biased region" description="Gly residues" evidence="11">
    <location>
        <begin position="950"/>
        <end position="964"/>
    </location>
</feature>
<evidence type="ECO:0000256" key="7">
    <source>
        <dbReference type="ARBA" id="ARBA00023034"/>
    </source>
</evidence>
<protein>
    <recommendedName>
        <fullName evidence="10">Coatomer subunit beta</fullName>
    </recommendedName>
    <alternativeName>
        <fullName evidence="10">Beta-coat protein</fullName>
    </alternativeName>
</protein>
<evidence type="ECO:0000256" key="8">
    <source>
        <dbReference type="ARBA" id="ARBA00023136"/>
    </source>
</evidence>
<dbReference type="Pfam" id="PF14806">
    <property type="entry name" value="Coatomer_b_Cpla"/>
    <property type="match status" value="1"/>
</dbReference>
<dbReference type="AlphaFoldDB" id="A0A9W7AR99"/>
<feature type="region of interest" description="Disordered" evidence="11">
    <location>
        <begin position="943"/>
        <end position="964"/>
    </location>
</feature>
<dbReference type="InterPro" id="IPR011710">
    <property type="entry name" value="Coatomer_bsu_C"/>
</dbReference>
<reference evidence="16" key="1">
    <citation type="journal article" date="2023" name="Commun. Biol.">
        <title>Genome analysis of Parmales, the sister group of diatoms, reveals the evolutionary specialization of diatoms from phago-mixotrophs to photoautotrophs.</title>
        <authorList>
            <person name="Ban H."/>
            <person name="Sato S."/>
            <person name="Yoshikawa S."/>
            <person name="Yamada K."/>
            <person name="Nakamura Y."/>
            <person name="Ichinomiya M."/>
            <person name="Sato N."/>
            <person name="Blanc-Mathieu R."/>
            <person name="Endo H."/>
            <person name="Kuwata A."/>
            <person name="Ogata H."/>
        </authorList>
    </citation>
    <scope>NUCLEOTIDE SEQUENCE [LARGE SCALE GENOMIC DNA]</scope>
    <source>
        <strain evidence="16">NIES 3701</strain>
    </source>
</reference>
<dbReference type="OrthoDB" id="10261439at2759"/>
<gene>
    <name evidence="15" type="ORF">TrST_g7188</name>
</gene>
<accession>A0A9W7AR99</accession>
<organism evidence="15 16">
    <name type="scientific">Triparma strigata</name>
    <dbReference type="NCBI Taxonomy" id="1606541"/>
    <lineage>
        <taxon>Eukaryota</taxon>
        <taxon>Sar</taxon>
        <taxon>Stramenopiles</taxon>
        <taxon>Ochrophyta</taxon>
        <taxon>Bolidophyceae</taxon>
        <taxon>Parmales</taxon>
        <taxon>Triparmaceae</taxon>
        <taxon>Triparma</taxon>
    </lineage>
</organism>
<dbReference type="GO" id="GO:0006886">
    <property type="term" value="P:intracellular protein transport"/>
    <property type="evidence" value="ECO:0007669"/>
    <property type="project" value="InterPro"/>
</dbReference>
<keyword evidence="2 10" id="KW-0813">Transport</keyword>
<dbReference type="GO" id="GO:0006888">
    <property type="term" value="P:endoplasmic reticulum to Golgi vesicle-mediated transport"/>
    <property type="evidence" value="ECO:0007669"/>
    <property type="project" value="TreeGrafter"/>
</dbReference>
<keyword evidence="7 10" id="KW-0333">Golgi apparatus</keyword>
<dbReference type="GO" id="GO:0005198">
    <property type="term" value="F:structural molecule activity"/>
    <property type="evidence" value="ECO:0007669"/>
    <property type="project" value="InterPro"/>
</dbReference>